<comment type="caution">
    <text evidence="2">The sequence shown here is derived from an EMBL/GenBank/DDBJ whole genome shotgun (WGS) entry which is preliminary data.</text>
</comment>
<accession>A0A4E0R4B0</accession>
<gene>
    <name evidence="2" type="ORF">D915_007244</name>
</gene>
<protein>
    <submittedName>
        <fullName evidence="2">Uncharacterized protein</fullName>
    </submittedName>
</protein>
<sequence>MAPPSSVWNFPKQRDRFHHLLYPSDAERYPDAGSFLDDLNGSLSEPFEIISGCQDLFDGENFIQLDEHLKELNKIHSNWSELANELSLFHIEEKSLHRIDENSTNRINQRIHGLLHSTGVRLQGENGIGLAVNKLKNGMEVWVQKGKQAVDYKNILVKNKQLDLTNQPLQSPMSEDGVILEQVFRALEFDLEPLRAHIDTWFALSQSALKNVCFTKKYSIPTGLPKITSDYEQSGFGSADEVKDVQQIGAADLRTVTDGTLPNEGIKSSSLEEKNCEQEEWSSCQTHLLLWLTHMEKSIEATCARRLDEVKMVEEKILDLLVRIIPPSVTNQSKTKSINTTTNDPSKSNDEPSVGLCSVITDRLMRMSKSLWTKLAQDGIEGYKSEALSQQRASCFQVAKNVIQQCKCLISKGQKCSAICPANEKLIPYSLASVIEVCGQIFGPNSGVDQGHLTKQIMNLKVSKNLAQLVINRRGFRDKSTVLRYLQNADQTVRESSVMNPSDEGPFIIRSVAQGIDLPSNIPQTSMAYAGIHELELLRADQDDDETTASNAEKAALLEEEALYMELERTKSLREQIETKRTMLNNVKLLKNEAAIALVEDSAVFSKS</sequence>
<proteinExistence type="predicted"/>
<evidence type="ECO:0000313" key="2">
    <source>
        <dbReference type="EMBL" id="THD21985.1"/>
    </source>
</evidence>
<evidence type="ECO:0000313" key="3">
    <source>
        <dbReference type="Proteomes" id="UP000230066"/>
    </source>
</evidence>
<name>A0A4E0R4B0_FASHE</name>
<feature type="compositionally biased region" description="Polar residues" evidence="1">
    <location>
        <begin position="332"/>
        <end position="346"/>
    </location>
</feature>
<dbReference type="AlphaFoldDB" id="A0A4E0R4B0"/>
<feature type="region of interest" description="Disordered" evidence="1">
    <location>
        <begin position="332"/>
        <end position="352"/>
    </location>
</feature>
<dbReference type="Proteomes" id="UP000230066">
    <property type="component" value="Unassembled WGS sequence"/>
</dbReference>
<keyword evidence="3" id="KW-1185">Reference proteome</keyword>
<evidence type="ECO:0000256" key="1">
    <source>
        <dbReference type="SAM" id="MobiDB-lite"/>
    </source>
</evidence>
<dbReference type="EMBL" id="JXXN02003079">
    <property type="protein sequence ID" value="THD21985.1"/>
    <property type="molecule type" value="Genomic_DNA"/>
</dbReference>
<organism evidence="2 3">
    <name type="scientific">Fasciola hepatica</name>
    <name type="common">Liver fluke</name>
    <dbReference type="NCBI Taxonomy" id="6192"/>
    <lineage>
        <taxon>Eukaryota</taxon>
        <taxon>Metazoa</taxon>
        <taxon>Spiralia</taxon>
        <taxon>Lophotrochozoa</taxon>
        <taxon>Platyhelminthes</taxon>
        <taxon>Trematoda</taxon>
        <taxon>Digenea</taxon>
        <taxon>Plagiorchiida</taxon>
        <taxon>Echinostomata</taxon>
        <taxon>Echinostomatoidea</taxon>
        <taxon>Fasciolidae</taxon>
        <taxon>Fasciola</taxon>
    </lineage>
</organism>
<reference evidence="2" key="1">
    <citation type="submission" date="2019-03" db="EMBL/GenBank/DDBJ databases">
        <title>Improved annotation for the trematode Fasciola hepatica.</title>
        <authorList>
            <person name="Choi Y.-J."/>
            <person name="Martin J."/>
            <person name="Mitreva M."/>
        </authorList>
    </citation>
    <scope>NUCLEOTIDE SEQUENCE [LARGE SCALE GENOMIC DNA]</scope>
</reference>